<dbReference type="GO" id="GO:0005886">
    <property type="term" value="C:plasma membrane"/>
    <property type="evidence" value="ECO:0007669"/>
    <property type="project" value="UniProtKB-SubCell"/>
</dbReference>
<evidence type="ECO:0000256" key="1">
    <source>
        <dbReference type="ARBA" id="ARBA00004651"/>
    </source>
</evidence>
<name>A0A5E4NG37_9HEMI</name>
<dbReference type="AlphaFoldDB" id="A0A5E4NG37"/>
<dbReference type="SUPFAM" id="SSF81321">
    <property type="entry name" value="Family A G protein-coupled receptor-like"/>
    <property type="match status" value="1"/>
</dbReference>
<dbReference type="GO" id="GO:0008188">
    <property type="term" value="F:neuropeptide receptor activity"/>
    <property type="evidence" value="ECO:0007669"/>
    <property type="project" value="TreeGrafter"/>
</dbReference>
<reference evidence="15 16" key="1">
    <citation type="submission" date="2019-08" db="EMBL/GenBank/DDBJ databases">
        <authorList>
            <person name="Alioto T."/>
            <person name="Alioto T."/>
            <person name="Gomez Garrido J."/>
        </authorList>
    </citation>
    <scope>NUCLEOTIDE SEQUENCE [LARGE SCALE GENOMIC DNA]</scope>
</reference>
<evidence type="ECO:0000256" key="11">
    <source>
        <dbReference type="ARBA" id="ARBA00023224"/>
    </source>
</evidence>
<keyword evidence="6 12" id="KW-0297">G-protein coupled receptor</keyword>
<organism evidence="15 16">
    <name type="scientific">Cinara cedri</name>
    <dbReference type="NCBI Taxonomy" id="506608"/>
    <lineage>
        <taxon>Eukaryota</taxon>
        <taxon>Metazoa</taxon>
        <taxon>Ecdysozoa</taxon>
        <taxon>Arthropoda</taxon>
        <taxon>Hexapoda</taxon>
        <taxon>Insecta</taxon>
        <taxon>Pterygota</taxon>
        <taxon>Neoptera</taxon>
        <taxon>Paraneoptera</taxon>
        <taxon>Hemiptera</taxon>
        <taxon>Sternorrhyncha</taxon>
        <taxon>Aphidomorpha</taxon>
        <taxon>Aphidoidea</taxon>
        <taxon>Aphididae</taxon>
        <taxon>Lachninae</taxon>
        <taxon>Cinara</taxon>
    </lineage>
</organism>
<keyword evidence="4 12" id="KW-0812">Transmembrane</keyword>
<evidence type="ECO:0000256" key="10">
    <source>
        <dbReference type="ARBA" id="ARBA00023180"/>
    </source>
</evidence>
<evidence type="ECO:0000313" key="16">
    <source>
        <dbReference type="Proteomes" id="UP000325440"/>
    </source>
</evidence>
<dbReference type="Gene3D" id="1.20.1070.10">
    <property type="entry name" value="Rhodopsin 7-helix transmembrane proteins"/>
    <property type="match status" value="1"/>
</dbReference>
<evidence type="ECO:0000256" key="8">
    <source>
        <dbReference type="ARBA" id="ARBA00023157"/>
    </source>
</evidence>
<dbReference type="InterPro" id="IPR000276">
    <property type="entry name" value="GPCR_Rhodpsn"/>
</dbReference>
<dbReference type="PROSITE" id="PS00237">
    <property type="entry name" value="G_PROTEIN_RECEP_F1_1"/>
    <property type="match status" value="1"/>
</dbReference>
<dbReference type="InterPro" id="IPR001556">
    <property type="entry name" value="Bombsn_rcpt-like"/>
</dbReference>
<evidence type="ECO:0000256" key="2">
    <source>
        <dbReference type="ARBA" id="ARBA00010663"/>
    </source>
</evidence>
<gene>
    <name evidence="15" type="ORF">CINCED_3A020811</name>
</gene>
<evidence type="ECO:0000256" key="13">
    <source>
        <dbReference type="SAM" id="Phobius"/>
    </source>
</evidence>
<comment type="similarity">
    <text evidence="2 12">Belongs to the G-protein coupled receptor 1 family.</text>
</comment>
<feature type="transmembrane region" description="Helical" evidence="13">
    <location>
        <begin position="265"/>
        <end position="287"/>
    </location>
</feature>
<feature type="transmembrane region" description="Helical" evidence="13">
    <location>
        <begin position="299"/>
        <end position="325"/>
    </location>
</feature>
<accession>A0A5E4NG37</accession>
<keyword evidence="3" id="KW-1003">Cell membrane</keyword>
<evidence type="ECO:0000259" key="14">
    <source>
        <dbReference type="PROSITE" id="PS50262"/>
    </source>
</evidence>
<evidence type="ECO:0000256" key="3">
    <source>
        <dbReference type="ARBA" id="ARBA00022475"/>
    </source>
</evidence>
<evidence type="ECO:0000256" key="6">
    <source>
        <dbReference type="ARBA" id="ARBA00023040"/>
    </source>
</evidence>
<evidence type="ECO:0000256" key="12">
    <source>
        <dbReference type="RuleBase" id="RU000688"/>
    </source>
</evidence>
<evidence type="ECO:0000256" key="4">
    <source>
        <dbReference type="ARBA" id="ARBA00022692"/>
    </source>
</evidence>
<dbReference type="PROSITE" id="PS50262">
    <property type="entry name" value="G_PROTEIN_RECEP_F1_2"/>
    <property type="match status" value="1"/>
</dbReference>
<dbReference type="PRINTS" id="PR00237">
    <property type="entry name" value="GPCRRHODOPSN"/>
</dbReference>
<keyword evidence="8" id="KW-1015">Disulfide bond</keyword>
<feature type="transmembrane region" description="Helical" evidence="13">
    <location>
        <begin position="216"/>
        <end position="238"/>
    </location>
</feature>
<dbReference type="EMBL" id="CABPRJ010001904">
    <property type="protein sequence ID" value="VVC40494.1"/>
    <property type="molecule type" value="Genomic_DNA"/>
</dbReference>
<evidence type="ECO:0000313" key="15">
    <source>
        <dbReference type="EMBL" id="VVC40494.1"/>
    </source>
</evidence>
<dbReference type="PANTHER" id="PTHR45695">
    <property type="entry name" value="LEUCOKININ RECEPTOR-RELATED"/>
    <property type="match status" value="1"/>
</dbReference>
<evidence type="ECO:0000256" key="7">
    <source>
        <dbReference type="ARBA" id="ARBA00023136"/>
    </source>
</evidence>
<keyword evidence="10" id="KW-0325">Glycoprotein</keyword>
<evidence type="ECO:0000256" key="5">
    <source>
        <dbReference type="ARBA" id="ARBA00022989"/>
    </source>
</evidence>
<feature type="transmembrane region" description="Helical" evidence="13">
    <location>
        <begin position="117"/>
        <end position="135"/>
    </location>
</feature>
<protein>
    <submittedName>
        <fullName evidence="15">Bombesin receptor-like,G protein-coupled receptor, rhodopsin-like,GPCR, rhodopsin-like, 7TM</fullName>
    </submittedName>
</protein>
<proteinExistence type="inferred from homology"/>
<dbReference type="OrthoDB" id="10049706at2759"/>
<keyword evidence="9 12" id="KW-0675">Receptor</keyword>
<dbReference type="Proteomes" id="UP000325440">
    <property type="component" value="Unassembled WGS sequence"/>
</dbReference>
<feature type="transmembrane region" description="Helical" evidence="13">
    <location>
        <begin position="73"/>
        <end position="97"/>
    </location>
</feature>
<dbReference type="Pfam" id="PF00001">
    <property type="entry name" value="7tm_1"/>
    <property type="match status" value="1"/>
</dbReference>
<dbReference type="InterPro" id="IPR017452">
    <property type="entry name" value="GPCR_Rhodpsn_7TM"/>
</dbReference>
<keyword evidence="11 12" id="KW-0807">Transducer</keyword>
<keyword evidence="5 13" id="KW-1133">Transmembrane helix</keyword>
<feature type="transmembrane region" description="Helical" evidence="13">
    <location>
        <begin position="156"/>
        <end position="176"/>
    </location>
</feature>
<feature type="transmembrane region" description="Helical" evidence="13">
    <location>
        <begin position="36"/>
        <end position="61"/>
    </location>
</feature>
<dbReference type="PRINTS" id="PR00358">
    <property type="entry name" value="BOMBESINR"/>
</dbReference>
<comment type="subcellular location">
    <subcellularLocation>
        <location evidence="1">Cell membrane</location>
        <topology evidence="1">Multi-pass membrane protein</topology>
    </subcellularLocation>
</comment>
<keyword evidence="7 13" id="KW-0472">Membrane</keyword>
<dbReference type="PANTHER" id="PTHR45695:SF26">
    <property type="entry name" value="NEUROPEPTIDE CCHAMIDE-1 RECEPTOR"/>
    <property type="match status" value="1"/>
</dbReference>
<feature type="domain" description="G-protein coupled receptors family 1 profile" evidence="14">
    <location>
        <begin position="52"/>
        <end position="322"/>
    </location>
</feature>
<sequence>MDNRTLQVALAMVNDSANMSVDAPNGYDYADRLETYIVPALFALIFVVGTVGNGTLVLIFVRHKHMRNVPNIYILNLALGDLLVIISCVPFTSTVYTFPSWPYGLAMCKVSETAKDVSIGVSVFTLTALSADRYFAIVNPMRKIHASVGGRFATRFTVTVAAAIWAAAAACAAPAFRYSYIRQFRVQNITLFEVCYPYPDHLGPAYPKVVVLVKFLVYYAVPLTIIACFYVLIARYLVQTTNNMPGELQGKIRQVRARKKVAKSVLAFVLMFAICFLPHHVFMLWFYNYPKSTEEYNTFWHVLRIAGFCMSFTNSCMNPVALYLVSGTFRKHFDRHLFSLCVSVQPTTATESNLFMVRKNHGTTVGSRIDGNCGA</sequence>
<keyword evidence="16" id="KW-1185">Reference proteome</keyword>
<evidence type="ECO:0000256" key="9">
    <source>
        <dbReference type="ARBA" id="ARBA00023170"/>
    </source>
</evidence>